<feature type="domain" description="N-acetyltransferase" evidence="1">
    <location>
        <begin position="7"/>
        <end position="173"/>
    </location>
</feature>
<dbReference type="AlphaFoldDB" id="A0A9Y1BMZ0"/>
<dbReference type="Pfam" id="PF13302">
    <property type="entry name" value="Acetyltransf_3"/>
    <property type="match status" value="1"/>
</dbReference>
<dbReference type="InterPro" id="IPR000182">
    <property type="entry name" value="GNAT_dom"/>
</dbReference>
<dbReference type="Gene3D" id="3.40.630.30">
    <property type="match status" value="1"/>
</dbReference>
<reference evidence="2" key="1">
    <citation type="journal article" date="2022" name="Nat. Microbiol.">
        <title>Unique mobile elements and scalable gene flow at the prokaryote-eukaryote boundary revealed by circularized Asgard archaea genomes.</title>
        <authorList>
            <person name="Wu F."/>
            <person name="Speth D.R."/>
            <person name="Philosof A."/>
            <person name="Cremiere A."/>
            <person name="Narayanan A."/>
            <person name="Barco R.A."/>
            <person name="Connon S.A."/>
            <person name="Amend J.P."/>
            <person name="Antoshechkin I.A."/>
            <person name="Orphan V.J."/>
        </authorList>
    </citation>
    <scope>NUCLEOTIDE SEQUENCE</scope>
    <source>
        <strain evidence="2">PM71</strain>
    </source>
</reference>
<dbReference type="Proteomes" id="UP001201020">
    <property type="component" value="Chromosome"/>
</dbReference>
<evidence type="ECO:0000259" key="1">
    <source>
        <dbReference type="PROSITE" id="PS51186"/>
    </source>
</evidence>
<organism evidence="2">
    <name type="scientific">Candidatus Heimdallarchaeum aukensis</name>
    <dbReference type="NCBI Taxonomy" id="2876573"/>
    <lineage>
        <taxon>Archaea</taxon>
        <taxon>Promethearchaeati</taxon>
        <taxon>Candidatus Heimdallarchaeota</taxon>
        <taxon>Candidatus Heimdallarchaeia (ex Rinke et al. 2021) (nom. nud.)</taxon>
        <taxon>Candidatus Heimdallarchaeales</taxon>
        <taxon>Candidatus Heimdallarchaeaceae</taxon>
        <taxon>Candidatus Heimdallarchaeum</taxon>
    </lineage>
</organism>
<gene>
    <name evidence="2" type="ORF">K9W45_05070</name>
</gene>
<dbReference type="GO" id="GO:0016747">
    <property type="term" value="F:acyltransferase activity, transferring groups other than amino-acyl groups"/>
    <property type="evidence" value="ECO:0007669"/>
    <property type="project" value="InterPro"/>
</dbReference>
<proteinExistence type="predicted"/>
<sequence length="179" mass="20785">MYKGEKVVLRALEISDLDDIMKYWNSIDLRRELGNVIPHSKDQRKEWIVKCWKEAEEGKAYTFAIVEKETGKFLGVCSLNNVRHINRSAKVSIAIYDKNQRGKGFGTDAMEVLLKIGFDFLNLHRIALNVFETNKAAIRVYEKVGFKKVGLHRETDFIDGKYVNDVAMDILEDEWRRKA</sequence>
<protein>
    <submittedName>
        <fullName evidence="2">GNAT family N-acetyltransferase</fullName>
    </submittedName>
</protein>
<dbReference type="PANTHER" id="PTHR43415:SF3">
    <property type="entry name" value="GNAT-FAMILY ACETYLTRANSFERASE"/>
    <property type="match status" value="1"/>
</dbReference>
<dbReference type="PROSITE" id="PS51186">
    <property type="entry name" value="GNAT"/>
    <property type="match status" value="1"/>
</dbReference>
<dbReference type="SUPFAM" id="SSF55729">
    <property type="entry name" value="Acyl-CoA N-acyltransferases (Nat)"/>
    <property type="match status" value="1"/>
</dbReference>
<dbReference type="EMBL" id="CP084166">
    <property type="protein sequence ID" value="UJG41835.1"/>
    <property type="molecule type" value="Genomic_DNA"/>
</dbReference>
<evidence type="ECO:0000313" key="2">
    <source>
        <dbReference type="EMBL" id="UJG41835.1"/>
    </source>
</evidence>
<dbReference type="PANTHER" id="PTHR43415">
    <property type="entry name" value="SPERMIDINE N(1)-ACETYLTRANSFERASE"/>
    <property type="match status" value="1"/>
</dbReference>
<name>A0A9Y1BMZ0_9ARCH</name>
<accession>A0A9Y1BMZ0</accession>
<dbReference type="InterPro" id="IPR016181">
    <property type="entry name" value="Acyl_CoA_acyltransferase"/>
</dbReference>